<gene>
    <name evidence="1" type="ORF">BO95DRAFT_391952</name>
</gene>
<protein>
    <submittedName>
        <fullName evidence="1">mRNA cleavage factor complex II protein Clp1</fullName>
    </submittedName>
</protein>
<name>A0ACD1G5G7_9EURO</name>
<reference evidence="1" key="1">
    <citation type="submission" date="2018-02" db="EMBL/GenBank/DDBJ databases">
        <title>The genomes of Aspergillus section Nigri reveals drivers in fungal speciation.</title>
        <authorList>
            <consortium name="DOE Joint Genome Institute"/>
            <person name="Vesth T.C."/>
            <person name="Nybo J."/>
            <person name="Theobald S."/>
            <person name="Brandl J."/>
            <person name="Frisvad J.C."/>
            <person name="Nielsen K.F."/>
            <person name="Lyhne E.K."/>
            <person name="Kogle M.E."/>
            <person name="Kuo A."/>
            <person name="Riley R."/>
            <person name="Clum A."/>
            <person name="Nolan M."/>
            <person name="Lipzen A."/>
            <person name="Salamov A."/>
            <person name="Henrissat B."/>
            <person name="Wiebenga A."/>
            <person name="De vries R.P."/>
            <person name="Grigoriev I.V."/>
            <person name="Mortensen U.H."/>
            <person name="Andersen M.R."/>
            <person name="Baker S.E."/>
        </authorList>
    </citation>
    <scope>NUCLEOTIDE SEQUENCE</scope>
    <source>
        <strain evidence="1">CBS 621.78</strain>
    </source>
</reference>
<evidence type="ECO:0000313" key="2">
    <source>
        <dbReference type="Proteomes" id="UP000249057"/>
    </source>
</evidence>
<sequence length="580" mass="60568">MSLPGLDLTQPSGEKEFVPAPPTQITVGKGSEWRFEVAFGTVVRVKLLTGTAEFFGTELAPSQTYTFTGTKAAIYTWHGCMLEVSAGESYATPDSLAPGGNNSSSSNSNSNSNEPPTTGGGGGGGRGLGAGGCQSEYTAEETPMVEYANVHFALETMRRQAKAQGRDGPRVLILGSEDAGKTSLAKILTAYATKVGRQPVVVNLDPTEGMLSVPGTLTATAFRTMIDVEEGWGSSPMSGPSAVPVKVPLVYFYPMANPLEAEGSVYKAIVSRLAVSVMGRMAEDEDVRETGIIVDTPGILSQSKAGNVDLIKHIVTEFAITTILVIGSERLYSSMMKEFDNKPTASASAVASDERISVIKLSKSGGCVDRDAAFMKAVRESQIRTYFFGDQIPSAASGALPLLAASSKNVTLSPHAQQLDLSTLSIYNYTIATPEEDEDEYDPASFGTDSFLPGGGNEAGSNHNQQQQEDSSATSVLPGFGSAPSSATAETGGGANVPLKKLLPPAPTGLANSLLAITHAPTTASAADVRDASIMGFLYVADVNNERGKIQVLAPVGGRVPPRALVWGKKWPGEVVGLVG</sequence>
<proteinExistence type="predicted"/>
<dbReference type="EMBL" id="KZ825353">
    <property type="protein sequence ID" value="RAH44468.1"/>
    <property type="molecule type" value="Genomic_DNA"/>
</dbReference>
<accession>A0ACD1G5G7</accession>
<evidence type="ECO:0000313" key="1">
    <source>
        <dbReference type="EMBL" id="RAH44468.1"/>
    </source>
</evidence>
<organism evidence="1 2">
    <name type="scientific">Aspergillus brunneoviolaceus CBS 621.78</name>
    <dbReference type="NCBI Taxonomy" id="1450534"/>
    <lineage>
        <taxon>Eukaryota</taxon>
        <taxon>Fungi</taxon>
        <taxon>Dikarya</taxon>
        <taxon>Ascomycota</taxon>
        <taxon>Pezizomycotina</taxon>
        <taxon>Eurotiomycetes</taxon>
        <taxon>Eurotiomycetidae</taxon>
        <taxon>Eurotiales</taxon>
        <taxon>Aspergillaceae</taxon>
        <taxon>Aspergillus</taxon>
        <taxon>Aspergillus subgen. Circumdati</taxon>
    </lineage>
</organism>
<dbReference type="Proteomes" id="UP000249057">
    <property type="component" value="Unassembled WGS sequence"/>
</dbReference>
<keyword evidence="2" id="KW-1185">Reference proteome</keyword>